<dbReference type="OrthoDB" id="9772725at2"/>
<feature type="transmembrane region" description="Helical" evidence="8">
    <location>
        <begin position="405"/>
        <end position="425"/>
    </location>
</feature>
<dbReference type="AlphaFoldDB" id="A0A220VHE1"/>
<sequence>MEVNISNKQQLLPKQFWVIWGIELWERFGYYATQAVLALYFVKQLGFSQEESIFTFGSFAAFVFGFIWVGGFIGDKYLGAKRTITIGAIILFASYIALALSTQGTIFFALGGIIVGNALFKANPSSLISKLYKKGDPALDGAMTLYYMAINVGSFVSMLIAPIAAQVYGWSAAFWISAVGLFLGLCNYLFFYKVLSNIGTEAGKQPLYMGRVLQVLIGSLIAIIVFGKLLPHTTICYTIVYVVVTGGFLYFLKTALSLKGTERVRMLIAFLLILEGIIFFVLYFQMPTSLTFFALHNIDNNFMGYTIPAASYQMLNPLVIIIASPLLAILYKKMPGTHITKFCFGMTLCGLAFLVLYFPRFTAENGVASPLWMLLTYTLQSVGELLVSGLGLAMVAELCPAAMSGFVMGIWFLTSMLAGPLAAYVGNMTSPEQGTHLTSVESLHVYTSVFAEIGLATLFIAFLMWLSRPWLIKVINQNNSDEEMKIQAETVNA</sequence>
<dbReference type="InterPro" id="IPR050171">
    <property type="entry name" value="MFS_Transporters"/>
</dbReference>
<keyword evidence="10" id="KW-1185">Reference proteome</keyword>
<keyword evidence="7 8" id="KW-0472">Membrane</keyword>
<dbReference type="SUPFAM" id="SSF103473">
    <property type="entry name" value="MFS general substrate transporter"/>
    <property type="match status" value="1"/>
</dbReference>
<reference evidence="9 10" key="1">
    <citation type="journal article" date="2016" name="Int. J. Syst. Evol. Microbiol.">
        <title>Paraphotobacterium marinum gen. nov., sp. nov., a member of the family Vibrionaceae, isolated from surface seawater.</title>
        <authorList>
            <person name="Huang Z."/>
            <person name="Dong C."/>
            <person name="Shao Z."/>
        </authorList>
    </citation>
    <scope>NUCLEOTIDE SEQUENCE [LARGE SCALE GENOMIC DNA]</scope>
    <source>
        <strain evidence="9 10">NSCS20N07D</strain>
    </source>
</reference>
<dbReference type="Pfam" id="PF00854">
    <property type="entry name" value="PTR2"/>
    <property type="match status" value="1"/>
</dbReference>
<name>A0A220VHE1_9GAMM</name>
<evidence type="ECO:0000256" key="2">
    <source>
        <dbReference type="ARBA" id="ARBA00022448"/>
    </source>
</evidence>
<dbReference type="GO" id="GO:0015833">
    <property type="term" value="P:peptide transport"/>
    <property type="evidence" value="ECO:0007669"/>
    <property type="project" value="UniProtKB-KW"/>
</dbReference>
<dbReference type="GO" id="GO:1904680">
    <property type="term" value="F:peptide transmembrane transporter activity"/>
    <property type="evidence" value="ECO:0007669"/>
    <property type="project" value="InterPro"/>
</dbReference>
<dbReference type="InterPro" id="IPR000109">
    <property type="entry name" value="POT_fam"/>
</dbReference>
<feature type="transmembrane region" description="Helical" evidence="8">
    <location>
        <begin position="342"/>
        <end position="359"/>
    </location>
</feature>
<feature type="transmembrane region" description="Helical" evidence="8">
    <location>
        <begin position="232"/>
        <end position="252"/>
    </location>
</feature>
<feature type="transmembrane region" description="Helical" evidence="8">
    <location>
        <begin position="305"/>
        <end position="330"/>
    </location>
</feature>
<evidence type="ECO:0000256" key="1">
    <source>
        <dbReference type="ARBA" id="ARBA00004651"/>
    </source>
</evidence>
<evidence type="ECO:0000313" key="9">
    <source>
        <dbReference type="EMBL" id="ASK79739.1"/>
    </source>
</evidence>
<feature type="transmembrane region" description="Helical" evidence="8">
    <location>
        <begin position="145"/>
        <end position="168"/>
    </location>
</feature>
<organism evidence="9 10">
    <name type="scientific">Paraphotobacterium marinum</name>
    <dbReference type="NCBI Taxonomy" id="1755811"/>
    <lineage>
        <taxon>Bacteria</taxon>
        <taxon>Pseudomonadati</taxon>
        <taxon>Pseudomonadota</taxon>
        <taxon>Gammaproteobacteria</taxon>
        <taxon>Vibrionales</taxon>
        <taxon>Vibrionaceae</taxon>
        <taxon>Paraphotobacterium</taxon>
    </lineage>
</organism>
<feature type="transmembrane region" description="Helical" evidence="8">
    <location>
        <begin position="53"/>
        <end position="71"/>
    </location>
</feature>
<dbReference type="RefSeq" id="WP_089074647.1">
    <property type="nucleotide sequence ID" value="NZ_CBCSAM010000003.1"/>
</dbReference>
<keyword evidence="6 8" id="KW-1133">Transmembrane helix</keyword>
<feature type="transmembrane region" description="Helical" evidence="8">
    <location>
        <begin position="264"/>
        <end position="285"/>
    </location>
</feature>
<dbReference type="Gene3D" id="1.20.1250.20">
    <property type="entry name" value="MFS general substrate transporter like domains"/>
    <property type="match status" value="1"/>
</dbReference>
<dbReference type="PANTHER" id="PTHR23517:SF15">
    <property type="entry name" value="PROTON-DEPENDENT OLIGOPEPTIDE FAMILY TRANSPORT PROTEIN"/>
    <property type="match status" value="1"/>
</dbReference>
<evidence type="ECO:0000256" key="6">
    <source>
        <dbReference type="ARBA" id="ARBA00022989"/>
    </source>
</evidence>
<keyword evidence="2" id="KW-0813">Transport</keyword>
<dbReference type="EMBL" id="CP022356">
    <property type="protein sequence ID" value="ASK79739.1"/>
    <property type="molecule type" value="Genomic_DNA"/>
</dbReference>
<keyword evidence="3" id="KW-1003">Cell membrane</keyword>
<proteinExistence type="predicted"/>
<evidence type="ECO:0000313" key="10">
    <source>
        <dbReference type="Proteomes" id="UP000242175"/>
    </source>
</evidence>
<keyword evidence="5" id="KW-0571">Peptide transport</keyword>
<dbReference type="GO" id="GO:0005886">
    <property type="term" value="C:plasma membrane"/>
    <property type="evidence" value="ECO:0007669"/>
    <property type="project" value="UniProtKB-SubCell"/>
</dbReference>
<feature type="transmembrane region" description="Helical" evidence="8">
    <location>
        <begin position="445"/>
        <end position="466"/>
    </location>
</feature>
<evidence type="ECO:0000256" key="7">
    <source>
        <dbReference type="ARBA" id="ARBA00023136"/>
    </source>
</evidence>
<feature type="transmembrane region" description="Helical" evidence="8">
    <location>
        <begin position="371"/>
        <end position="393"/>
    </location>
</feature>
<accession>A0A220VHE1</accession>
<gene>
    <name evidence="9" type="ORF">CF386_11900</name>
</gene>
<feature type="transmembrane region" description="Helical" evidence="8">
    <location>
        <begin position="106"/>
        <end position="124"/>
    </location>
</feature>
<keyword evidence="5" id="KW-0653">Protein transport</keyword>
<dbReference type="InterPro" id="IPR005279">
    <property type="entry name" value="Dipep/tripep_permease"/>
</dbReference>
<evidence type="ECO:0000256" key="5">
    <source>
        <dbReference type="ARBA" id="ARBA00022856"/>
    </source>
</evidence>
<dbReference type="Proteomes" id="UP000242175">
    <property type="component" value="Chromosome small"/>
</dbReference>
<evidence type="ECO:0000256" key="4">
    <source>
        <dbReference type="ARBA" id="ARBA00022692"/>
    </source>
</evidence>
<comment type="subcellular location">
    <subcellularLocation>
        <location evidence="1">Cell membrane</location>
        <topology evidence="1">Multi-pass membrane protein</topology>
    </subcellularLocation>
</comment>
<dbReference type="InterPro" id="IPR036259">
    <property type="entry name" value="MFS_trans_sf"/>
</dbReference>
<dbReference type="KEGG" id="pmai:CF386_11900"/>
<evidence type="ECO:0000256" key="3">
    <source>
        <dbReference type="ARBA" id="ARBA00022475"/>
    </source>
</evidence>
<keyword evidence="4 8" id="KW-0812">Transmembrane</keyword>
<dbReference type="PANTHER" id="PTHR23517">
    <property type="entry name" value="RESISTANCE PROTEIN MDTM, PUTATIVE-RELATED-RELATED"/>
    <property type="match status" value="1"/>
</dbReference>
<evidence type="ECO:0000256" key="8">
    <source>
        <dbReference type="SAM" id="Phobius"/>
    </source>
</evidence>
<dbReference type="CDD" id="cd17346">
    <property type="entry name" value="MFS_DtpA_like"/>
    <property type="match status" value="1"/>
</dbReference>
<feature type="transmembrane region" description="Helical" evidence="8">
    <location>
        <begin position="207"/>
        <end position="226"/>
    </location>
</feature>
<protein>
    <submittedName>
        <fullName evidence="9">MFS transporter</fullName>
    </submittedName>
</protein>
<feature type="transmembrane region" description="Helical" evidence="8">
    <location>
        <begin position="174"/>
        <end position="195"/>
    </location>
</feature>
<dbReference type="NCBIfam" id="TIGR00924">
    <property type="entry name" value="yjdL_sub1_fam"/>
    <property type="match status" value="1"/>
</dbReference>